<evidence type="ECO:0000313" key="4">
    <source>
        <dbReference type="Proteomes" id="UP001610335"/>
    </source>
</evidence>
<dbReference type="Proteomes" id="UP001610335">
    <property type="component" value="Unassembled WGS sequence"/>
</dbReference>
<evidence type="ECO:0000313" key="3">
    <source>
        <dbReference type="EMBL" id="KAL2817672.1"/>
    </source>
</evidence>
<protein>
    <submittedName>
        <fullName evidence="3">Amidase signature domain-containing protein</fullName>
    </submittedName>
</protein>
<name>A0ABR4HQA7_9EURO</name>
<dbReference type="SUPFAM" id="SSF75304">
    <property type="entry name" value="Amidase signature (AS) enzymes"/>
    <property type="match status" value="1"/>
</dbReference>
<keyword evidence="4" id="KW-1185">Reference proteome</keyword>
<dbReference type="Pfam" id="PF01425">
    <property type="entry name" value="Amidase"/>
    <property type="match status" value="1"/>
</dbReference>
<reference evidence="3 4" key="1">
    <citation type="submission" date="2024-07" db="EMBL/GenBank/DDBJ databases">
        <title>Section-level genome sequencing and comparative genomics of Aspergillus sections Usti and Cavernicolus.</title>
        <authorList>
            <consortium name="Lawrence Berkeley National Laboratory"/>
            <person name="Nybo J.L."/>
            <person name="Vesth T.C."/>
            <person name="Theobald S."/>
            <person name="Frisvad J.C."/>
            <person name="Larsen T.O."/>
            <person name="Kjaerboelling I."/>
            <person name="Rothschild-Mancinelli K."/>
            <person name="Lyhne E.K."/>
            <person name="Kogle M.E."/>
            <person name="Barry K."/>
            <person name="Clum A."/>
            <person name="Na H."/>
            <person name="Ledsgaard L."/>
            <person name="Lin J."/>
            <person name="Lipzen A."/>
            <person name="Kuo A."/>
            <person name="Riley R."/>
            <person name="Mondo S."/>
            <person name="LaButti K."/>
            <person name="Haridas S."/>
            <person name="Pangalinan J."/>
            <person name="Salamov A.A."/>
            <person name="Simmons B.A."/>
            <person name="Magnuson J.K."/>
            <person name="Chen J."/>
            <person name="Drula E."/>
            <person name="Henrissat B."/>
            <person name="Wiebenga A."/>
            <person name="Lubbers R.J."/>
            <person name="Gomes A.C."/>
            <person name="Makela M.R."/>
            <person name="Stajich J."/>
            <person name="Grigoriev I.V."/>
            <person name="Mortensen U.H."/>
            <person name="De vries R.P."/>
            <person name="Baker S.E."/>
            <person name="Andersen M.R."/>
        </authorList>
    </citation>
    <scope>NUCLEOTIDE SEQUENCE [LARGE SCALE GENOMIC DNA]</scope>
    <source>
        <strain evidence="3 4">CBS 600.67</strain>
    </source>
</reference>
<dbReference type="Gene3D" id="3.90.1300.10">
    <property type="entry name" value="Amidase signature (AS) domain"/>
    <property type="match status" value="1"/>
</dbReference>
<dbReference type="EMBL" id="JBFXLS010000090">
    <property type="protein sequence ID" value="KAL2817672.1"/>
    <property type="molecule type" value="Genomic_DNA"/>
</dbReference>
<dbReference type="InterPro" id="IPR036928">
    <property type="entry name" value="AS_sf"/>
</dbReference>
<accession>A0ABR4HQA7</accession>
<gene>
    <name evidence="3" type="ORF">BDW59DRAFT_152468</name>
</gene>
<keyword evidence="1" id="KW-0812">Transmembrane</keyword>
<proteinExistence type="predicted"/>
<feature type="domain" description="Amidase" evidence="2">
    <location>
        <begin position="72"/>
        <end position="534"/>
    </location>
</feature>
<sequence length="573" mass="61819">MTFSWLSSIIPVPGYLLSMAVFNFLWLCLLLLITGLGESKPTPAGCTLPSLLDATQSELQAGLRLGCFTSVELVQTYIHRINEVNSKLNAVLQINPDALKIAERLDWQRQQGRTYGPLHGLPILVKDLIGTYDRMETAAGSLALVGSKVREDATVVANLRKGGAIILGKTSMSEWANARSSISSNGWNARGGQTYAAYHEEQDPSGSSSGSAVATDLGLAFAALGTETSGSIILPSEKSNIVGIKPTVGLTSRYMVIPVSEREDTIGPMARTVRDAAIVLQVIVGEDAEDNYTLVSPFHHKYPDYTAACNLTGLQDKRIGIPRNVIATLPNFLGSTADPIIASFERAVAVMEEAGATIVEDANFTAYEALLRSETPQRVVAADMLSGLADYLSRLTSNPNHLGGLEDVRNFTQHSPGEDFPMRDTHLWDMALFAGMNNTSPDFWPVYQQALHFGEDGGLLGALSRDGLDAVILPSCAATSVPGIIGTPVITVPFDAFPAGTSIRYNTRGDLIDAAPGIPLGISFLGPKWSEESLIAMAYAFEQRTLTRRKLHREVEPRNQLLDLPNWNRSSCG</sequence>
<dbReference type="PANTHER" id="PTHR42678:SF34">
    <property type="entry name" value="OS04G0183300 PROTEIN"/>
    <property type="match status" value="1"/>
</dbReference>
<keyword evidence="1" id="KW-1133">Transmembrane helix</keyword>
<comment type="caution">
    <text evidence="3">The sequence shown here is derived from an EMBL/GenBank/DDBJ whole genome shotgun (WGS) entry which is preliminary data.</text>
</comment>
<evidence type="ECO:0000259" key="2">
    <source>
        <dbReference type="Pfam" id="PF01425"/>
    </source>
</evidence>
<feature type="transmembrane region" description="Helical" evidence="1">
    <location>
        <begin position="12"/>
        <end position="33"/>
    </location>
</feature>
<dbReference type="InterPro" id="IPR023631">
    <property type="entry name" value="Amidase_dom"/>
</dbReference>
<evidence type="ECO:0000256" key="1">
    <source>
        <dbReference type="SAM" id="Phobius"/>
    </source>
</evidence>
<dbReference type="PANTHER" id="PTHR42678">
    <property type="entry name" value="AMIDASE"/>
    <property type="match status" value="1"/>
</dbReference>
<keyword evidence="1" id="KW-0472">Membrane</keyword>
<organism evidence="3 4">
    <name type="scientific">Aspergillus cavernicola</name>
    <dbReference type="NCBI Taxonomy" id="176166"/>
    <lineage>
        <taxon>Eukaryota</taxon>
        <taxon>Fungi</taxon>
        <taxon>Dikarya</taxon>
        <taxon>Ascomycota</taxon>
        <taxon>Pezizomycotina</taxon>
        <taxon>Eurotiomycetes</taxon>
        <taxon>Eurotiomycetidae</taxon>
        <taxon>Eurotiales</taxon>
        <taxon>Aspergillaceae</taxon>
        <taxon>Aspergillus</taxon>
        <taxon>Aspergillus subgen. Nidulantes</taxon>
    </lineage>
</organism>